<dbReference type="Pfam" id="PF12860">
    <property type="entry name" value="PAS_7"/>
    <property type="match status" value="1"/>
</dbReference>
<gene>
    <name evidence="3" type="ORF">SAMN04487859_10228</name>
</gene>
<protein>
    <submittedName>
        <fullName evidence="3">PAS domain-containing protein</fullName>
    </submittedName>
</protein>
<feature type="domain" description="PAS" evidence="2">
    <location>
        <begin position="385"/>
        <end position="452"/>
    </location>
</feature>
<reference evidence="4" key="1">
    <citation type="submission" date="2016-10" db="EMBL/GenBank/DDBJ databases">
        <authorList>
            <person name="Varghese N."/>
            <person name="Submissions S."/>
        </authorList>
    </citation>
    <scope>NUCLEOTIDE SEQUENCE [LARGE SCALE GENOMIC DNA]</scope>
    <source>
        <strain evidence="4">DSM 28463</strain>
    </source>
</reference>
<dbReference type="SUPFAM" id="SSF55785">
    <property type="entry name" value="PYP-like sensor domain (PAS domain)"/>
    <property type="match status" value="2"/>
</dbReference>
<feature type="domain" description="PAS" evidence="2">
    <location>
        <begin position="255"/>
        <end position="322"/>
    </location>
</feature>
<keyword evidence="1" id="KW-0472">Membrane</keyword>
<proteinExistence type="predicted"/>
<dbReference type="STRING" id="1005928.SAMN04487859_10228"/>
<feature type="domain" description="PAS" evidence="2">
    <location>
        <begin position="151"/>
        <end position="216"/>
    </location>
</feature>
<accession>A0A1I4YS76</accession>
<evidence type="ECO:0000256" key="1">
    <source>
        <dbReference type="SAM" id="Phobius"/>
    </source>
</evidence>
<dbReference type="RefSeq" id="WP_092833700.1">
    <property type="nucleotide sequence ID" value="NZ_FOVP01000002.1"/>
</dbReference>
<dbReference type="OrthoDB" id="9797304at2"/>
<keyword evidence="1" id="KW-1133">Transmembrane helix</keyword>
<name>A0A1I4YS76_9RHOB</name>
<dbReference type="Pfam" id="PF13188">
    <property type="entry name" value="PAS_8"/>
    <property type="match status" value="1"/>
</dbReference>
<dbReference type="InterPro" id="IPR000014">
    <property type="entry name" value="PAS"/>
</dbReference>
<dbReference type="EMBL" id="FOVP01000002">
    <property type="protein sequence ID" value="SFN40827.1"/>
    <property type="molecule type" value="Genomic_DNA"/>
</dbReference>
<evidence type="ECO:0000313" key="4">
    <source>
        <dbReference type="Proteomes" id="UP000198599"/>
    </source>
</evidence>
<dbReference type="SMART" id="SM00091">
    <property type="entry name" value="PAS"/>
    <property type="match status" value="3"/>
</dbReference>
<evidence type="ECO:0000313" key="3">
    <source>
        <dbReference type="EMBL" id="SFN40827.1"/>
    </source>
</evidence>
<feature type="transmembrane region" description="Helical" evidence="1">
    <location>
        <begin position="6"/>
        <end position="27"/>
    </location>
</feature>
<evidence type="ECO:0000259" key="2">
    <source>
        <dbReference type="SMART" id="SM00091"/>
    </source>
</evidence>
<organism evidence="3 4">
    <name type="scientific">Roseovarius lutimaris</name>
    <dbReference type="NCBI Taxonomy" id="1005928"/>
    <lineage>
        <taxon>Bacteria</taxon>
        <taxon>Pseudomonadati</taxon>
        <taxon>Pseudomonadota</taxon>
        <taxon>Alphaproteobacteria</taxon>
        <taxon>Rhodobacterales</taxon>
        <taxon>Roseobacteraceae</taxon>
        <taxon>Roseovarius</taxon>
    </lineage>
</organism>
<keyword evidence="1" id="KW-0812">Transmembrane</keyword>
<sequence>MVDLTVSNSVILGGLVVAFSFAVLWLIGMCRTSQSYKGALQHPGTRANSFLFRDEDLIEHDASTMTLPKAETEDETDWHRMRRWLGFRFPNLPEQLGDLTADLEIESNEDGLKSRLEFSPGKKTVHLTLSETLAPDSVVLHETLRQHALLEDRAAALSAAPMPVWATDKDGNAIWENQASKALADEHKEQMLLALGDAPEPGVSVSTQVSLENPVGPSDLWYDLKAVGSDTGTLHYAANITRIIHAETIQREFVQTLAKTFAHLTTGLAVFDRSKNLALFNPALIDLTALSPEYLSARPSLISFFDTLRDRQVMPEPKNYASWRSQINDMVKTAAGGLYQEVWSLPSGQTYRVIGRPHPDGAVAFLFEDISVEILATRRHRMQMDLRQTVLDQLDEGVAVLSAEDRLMFCNSTLGTLLGIDPDGSFADMGLSDLLAACHSRYPDVGLWAEVEEKITRKSLSSPIIDTVGRPGGDGATCRVMPLGGGVTMLCLTQIVPEVSGMTTADLP</sequence>
<dbReference type="Proteomes" id="UP000198599">
    <property type="component" value="Unassembled WGS sequence"/>
</dbReference>
<dbReference type="AlphaFoldDB" id="A0A1I4YS76"/>
<dbReference type="InterPro" id="IPR035965">
    <property type="entry name" value="PAS-like_dom_sf"/>
</dbReference>
<keyword evidence="4" id="KW-1185">Reference proteome</keyword>